<organism evidence="1 2">
    <name type="scientific">Trifolium pratense</name>
    <name type="common">Red clover</name>
    <dbReference type="NCBI Taxonomy" id="57577"/>
    <lineage>
        <taxon>Eukaryota</taxon>
        <taxon>Viridiplantae</taxon>
        <taxon>Streptophyta</taxon>
        <taxon>Embryophyta</taxon>
        <taxon>Tracheophyta</taxon>
        <taxon>Spermatophyta</taxon>
        <taxon>Magnoliopsida</taxon>
        <taxon>eudicotyledons</taxon>
        <taxon>Gunneridae</taxon>
        <taxon>Pentapetalae</taxon>
        <taxon>rosids</taxon>
        <taxon>fabids</taxon>
        <taxon>Fabales</taxon>
        <taxon>Fabaceae</taxon>
        <taxon>Papilionoideae</taxon>
        <taxon>50 kb inversion clade</taxon>
        <taxon>NPAAA clade</taxon>
        <taxon>Hologalegina</taxon>
        <taxon>IRL clade</taxon>
        <taxon>Trifolieae</taxon>
        <taxon>Trifolium</taxon>
    </lineage>
</organism>
<proteinExistence type="predicted"/>
<evidence type="ECO:0000313" key="2">
    <source>
        <dbReference type="Proteomes" id="UP001177021"/>
    </source>
</evidence>
<sequence length="72" mass="8218">MSPFCSKVNHHIFIPTTLECHKMSNKLKQIARLITTEVAPPRFVSVTRIPMKKMLDTIFEEENDFGGDNLGL</sequence>
<accession>A0ACB0KU33</accession>
<dbReference type="Proteomes" id="UP001177021">
    <property type="component" value="Unassembled WGS sequence"/>
</dbReference>
<gene>
    <name evidence="1" type="ORF">MILVUS5_LOCUS25575</name>
</gene>
<comment type="caution">
    <text evidence="1">The sequence shown here is derived from an EMBL/GenBank/DDBJ whole genome shotgun (WGS) entry which is preliminary data.</text>
</comment>
<protein>
    <submittedName>
        <fullName evidence="1">Uncharacterized protein</fullName>
    </submittedName>
</protein>
<keyword evidence="2" id="KW-1185">Reference proteome</keyword>
<dbReference type="EMBL" id="CASHSV030000311">
    <property type="protein sequence ID" value="CAJ2659388.1"/>
    <property type="molecule type" value="Genomic_DNA"/>
</dbReference>
<name>A0ACB0KU33_TRIPR</name>
<reference evidence="1" key="1">
    <citation type="submission" date="2023-10" db="EMBL/GenBank/DDBJ databases">
        <authorList>
            <person name="Rodriguez Cubillos JULIANA M."/>
            <person name="De Vega J."/>
        </authorList>
    </citation>
    <scope>NUCLEOTIDE SEQUENCE</scope>
</reference>
<evidence type="ECO:0000313" key="1">
    <source>
        <dbReference type="EMBL" id="CAJ2659388.1"/>
    </source>
</evidence>